<dbReference type="AlphaFoldDB" id="A0A1W2D4V2"/>
<dbReference type="SUPFAM" id="SSF56801">
    <property type="entry name" value="Acetyl-CoA synthetase-like"/>
    <property type="match status" value="1"/>
</dbReference>
<name>A0A1W2D4V2_9BACT</name>
<feature type="domain" description="AMP-binding enzyme C-terminal" evidence="2">
    <location>
        <begin position="465"/>
        <end position="547"/>
    </location>
</feature>
<gene>
    <name evidence="3" type="ORF">SAMN02746065_11572</name>
</gene>
<evidence type="ECO:0000259" key="1">
    <source>
        <dbReference type="Pfam" id="PF00501"/>
    </source>
</evidence>
<dbReference type="PANTHER" id="PTHR43767">
    <property type="entry name" value="LONG-CHAIN-FATTY-ACID--COA LIGASE"/>
    <property type="match status" value="1"/>
</dbReference>
<dbReference type="Pfam" id="PF13193">
    <property type="entry name" value="AMP-binding_C"/>
    <property type="match status" value="1"/>
</dbReference>
<protein>
    <submittedName>
        <fullName evidence="3">Acyl-CoA synthetase (AMP-forming)/AMP-acid ligase II</fullName>
    </submittedName>
</protein>
<dbReference type="PROSITE" id="PS00455">
    <property type="entry name" value="AMP_BINDING"/>
    <property type="match status" value="1"/>
</dbReference>
<dbReference type="STRING" id="1121400.SAMN02746065_11572"/>
<evidence type="ECO:0000313" key="4">
    <source>
        <dbReference type="Proteomes" id="UP000192418"/>
    </source>
</evidence>
<dbReference type="InterPro" id="IPR020845">
    <property type="entry name" value="AMP-binding_CS"/>
</dbReference>
<dbReference type="Pfam" id="PF00501">
    <property type="entry name" value="AMP-binding"/>
    <property type="match status" value="1"/>
</dbReference>
<dbReference type="Gene3D" id="3.40.50.12780">
    <property type="entry name" value="N-terminal domain of ligase-like"/>
    <property type="match status" value="1"/>
</dbReference>
<dbReference type="Proteomes" id="UP000192418">
    <property type="component" value="Unassembled WGS sequence"/>
</dbReference>
<dbReference type="PANTHER" id="PTHR43767:SF1">
    <property type="entry name" value="NONRIBOSOMAL PEPTIDE SYNTHASE PES1 (EUROFUNG)-RELATED"/>
    <property type="match status" value="1"/>
</dbReference>
<keyword evidence="3" id="KW-0436">Ligase</keyword>
<keyword evidence="4" id="KW-1185">Reference proteome</keyword>
<reference evidence="3 4" key="1">
    <citation type="submission" date="2017-04" db="EMBL/GenBank/DDBJ databases">
        <authorList>
            <person name="Afonso C.L."/>
            <person name="Miller P.J."/>
            <person name="Scott M.A."/>
            <person name="Spackman E."/>
            <person name="Goraichik I."/>
            <person name="Dimitrov K.M."/>
            <person name="Suarez D.L."/>
            <person name="Swayne D.E."/>
        </authorList>
    </citation>
    <scope>NUCLEOTIDE SEQUENCE [LARGE SCALE GENOMIC DNA]</scope>
    <source>
        <strain evidence="3 4">DSM 3385</strain>
    </source>
</reference>
<dbReference type="RefSeq" id="WP_084070047.1">
    <property type="nucleotide sequence ID" value="NZ_FWXY01000015.1"/>
</dbReference>
<sequence length="560" mass="62200">MKYFQEIWLKSYDEGVKPEIDIPEITLGDWFVKACKTYESKNCLYYMGTTMTFGELLEKSYKFAKGLQEKKFGKGDCVAVCLPNIPQYHIAIVGSLLAGCTVSGLSPLLMPDEIAYQLNDCKPSVLVMLDGLFDSKYMPLADKTTSIKTVLVAGAMDFIPNITEYPSGKPLSGKDVLSFMSFLEQHSASFAPVDVAPEAPCFIQYTGGTTGLPKGAVLTHKNMVADISIFKHYMKLESETGPWLSAFPMFHIAGLFFSNCAMISGVTQAVIPNPRDLNAIVDAIDALNPHVIGNVPSLSFMLMENDGFKNLDFSNLRYWISGAAPFPEDRIRELEQIIGPKKLVEVWGMTETCPMITVNPAQGKKKIGSVGLPISNILLKVVDVNEGKSEVPLGQEGELIISGPTVMQEYLNKENETRNTLRELDDRLWMYTGDVGRMDENGYVYIVDRAKDMINVGGYKVYSSEVEGKFYDHPAISVCALVGVPNLDRPDSEIVKLVVKKSEAWKNEADKKIREELILFAREKMASYKVPKIIEFMDELPTTSVGKVNKKSLRVNKANS</sequence>
<dbReference type="InterPro" id="IPR050237">
    <property type="entry name" value="ATP-dep_AMP-bd_enzyme"/>
</dbReference>
<dbReference type="Gene3D" id="3.30.300.30">
    <property type="match status" value="1"/>
</dbReference>
<dbReference type="InterPro" id="IPR000873">
    <property type="entry name" value="AMP-dep_synth/lig_dom"/>
</dbReference>
<dbReference type="InterPro" id="IPR042099">
    <property type="entry name" value="ANL_N_sf"/>
</dbReference>
<dbReference type="InterPro" id="IPR025110">
    <property type="entry name" value="AMP-bd_C"/>
</dbReference>
<dbReference type="GO" id="GO:0016878">
    <property type="term" value="F:acid-thiol ligase activity"/>
    <property type="evidence" value="ECO:0007669"/>
    <property type="project" value="UniProtKB-ARBA"/>
</dbReference>
<evidence type="ECO:0000313" key="3">
    <source>
        <dbReference type="EMBL" id="SMC92530.1"/>
    </source>
</evidence>
<feature type="domain" description="AMP-dependent synthetase/ligase" evidence="1">
    <location>
        <begin position="33"/>
        <end position="411"/>
    </location>
</feature>
<proteinExistence type="predicted"/>
<organism evidence="3 4">
    <name type="scientific">Desulfocicer vacuolatum DSM 3385</name>
    <dbReference type="NCBI Taxonomy" id="1121400"/>
    <lineage>
        <taxon>Bacteria</taxon>
        <taxon>Pseudomonadati</taxon>
        <taxon>Thermodesulfobacteriota</taxon>
        <taxon>Desulfobacteria</taxon>
        <taxon>Desulfobacterales</taxon>
        <taxon>Desulfobacteraceae</taxon>
        <taxon>Desulfocicer</taxon>
    </lineage>
</organism>
<dbReference type="OrthoDB" id="9799237at2"/>
<accession>A0A1W2D4V2</accession>
<evidence type="ECO:0000259" key="2">
    <source>
        <dbReference type="Pfam" id="PF13193"/>
    </source>
</evidence>
<dbReference type="EMBL" id="FWXY01000015">
    <property type="protein sequence ID" value="SMC92530.1"/>
    <property type="molecule type" value="Genomic_DNA"/>
</dbReference>
<dbReference type="InterPro" id="IPR045851">
    <property type="entry name" value="AMP-bd_C_sf"/>
</dbReference>